<reference evidence="1" key="1">
    <citation type="journal article" date="2020" name="mSystems">
        <title>Genome- and Community-Level Interaction Insights into Carbon Utilization and Element Cycling Functions of Hydrothermarchaeota in Hydrothermal Sediment.</title>
        <authorList>
            <person name="Zhou Z."/>
            <person name="Liu Y."/>
            <person name="Xu W."/>
            <person name="Pan J."/>
            <person name="Luo Z.H."/>
            <person name="Li M."/>
        </authorList>
    </citation>
    <scope>NUCLEOTIDE SEQUENCE [LARGE SCALE GENOMIC DNA]</scope>
    <source>
        <strain evidence="1">SpSt-1088</strain>
    </source>
</reference>
<accession>A0A7C5Y5F5</accession>
<protein>
    <submittedName>
        <fullName evidence="1">Uncharacterized protein</fullName>
    </submittedName>
</protein>
<comment type="caution">
    <text evidence="1">The sequence shown here is derived from an EMBL/GenBank/DDBJ whole genome shotgun (WGS) entry which is preliminary data.</text>
</comment>
<proteinExistence type="predicted"/>
<name>A0A7C5Y5F5_9BACT</name>
<organism evidence="1">
    <name type="scientific">Fervidobacterium nodosum</name>
    <dbReference type="NCBI Taxonomy" id="2424"/>
    <lineage>
        <taxon>Bacteria</taxon>
        <taxon>Thermotogati</taxon>
        <taxon>Thermotogota</taxon>
        <taxon>Thermotogae</taxon>
        <taxon>Thermotogales</taxon>
        <taxon>Fervidobacteriaceae</taxon>
        <taxon>Fervidobacterium</taxon>
    </lineage>
</organism>
<evidence type="ECO:0000313" key="1">
    <source>
        <dbReference type="EMBL" id="HHR33568.1"/>
    </source>
</evidence>
<sequence>MEIEKLIVVTLNEIVYYLLKKDAHIISSEIVSLEKDFHILIEANMPVGDEVLRDLSLIKKIKDHPELKYYSALGEQIGNLQGIYSIAPYLNKIDFDVSDEGLKVELFVRK</sequence>
<dbReference type="EMBL" id="DRXW01000086">
    <property type="protein sequence ID" value="HHR33568.1"/>
    <property type="molecule type" value="Genomic_DNA"/>
</dbReference>
<gene>
    <name evidence="1" type="ORF">ENM46_01310</name>
</gene>
<dbReference type="AlphaFoldDB" id="A0A7C5Y5F5"/>